<dbReference type="EMBL" id="CP013011">
    <property type="protein sequence ID" value="ALL00058.1"/>
    <property type="molecule type" value="Genomic_DNA"/>
</dbReference>
<reference evidence="1 2" key="1">
    <citation type="submission" date="2015-10" db="EMBL/GenBank/DDBJ databases">
        <title>Complete genome sequence of hyperthermophilic archaeon Pyrodictium delaneyi Su06.</title>
        <authorList>
            <person name="Jung J.-H."/>
            <person name="Lin J."/>
            <person name="Holden J.F."/>
            <person name="Park C.-S."/>
        </authorList>
    </citation>
    <scope>NUCLEOTIDE SEQUENCE [LARGE SCALE GENOMIC DNA]</scope>
    <source>
        <strain evidence="1 2">Su06</strain>
    </source>
</reference>
<gene>
    <name evidence="1" type="ORF">Pyrde_0008</name>
</gene>
<protein>
    <submittedName>
        <fullName evidence="1">Uncharacterized protein</fullName>
    </submittedName>
</protein>
<sequence length="55" mass="6477">MGCTQAEILRLLELIEDEVFTKARDLEDAWKRYTLVKEHIRQMSLDELRSELGLA</sequence>
<organism evidence="1 2">
    <name type="scientific">Pyrodictium delaneyi</name>
    <dbReference type="NCBI Taxonomy" id="1273541"/>
    <lineage>
        <taxon>Archaea</taxon>
        <taxon>Thermoproteota</taxon>
        <taxon>Thermoprotei</taxon>
        <taxon>Desulfurococcales</taxon>
        <taxon>Pyrodictiaceae</taxon>
        <taxon>Pyrodictium</taxon>
    </lineage>
</organism>
<evidence type="ECO:0000313" key="1">
    <source>
        <dbReference type="EMBL" id="ALL00058.1"/>
    </source>
</evidence>
<dbReference type="STRING" id="1273541.Pyrde_0008"/>
<dbReference type="RefSeq" id="WP_156327967.1">
    <property type="nucleotide sequence ID" value="NZ_CP013011.1"/>
</dbReference>
<evidence type="ECO:0000313" key="2">
    <source>
        <dbReference type="Proteomes" id="UP000058613"/>
    </source>
</evidence>
<dbReference type="Proteomes" id="UP000058613">
    <property type="component" value="Chromosome"/>
</dbReference>
<dbReference type="AlphaFoldDB" id="A0A0P0N0D5"/>
<name>A0A0P0N0D5_9CREN</name>
<accession>A0A0P0N0D5</accession>
<dbReference type="GeneID" id="26098327"/>
<proteinExistence type="predicted"/>
<dbReference type="KEGG" id="pdl:Pyrde_0008"/>